<reference evidence="1 2" key="1">
    <citation type="submission" date="2020-07" db="EMBL/GenBank/DDBJ databases">
        <title>The complete genome of Paracoccus pantotrophus ACCC 10489.</title>
        <authorList>
            <person name="Si Y."/>
        </authorList>
    </citation>
    <scope>NUCLEOTIDE SEQUENCE [LARGE SCALE GENOMIC DNA]</scope>
    <source>
        <strain evidence="1 2">ACCC10489</strain>
        <plasmid evidence="1 2">unnamed2</plasmid>
    </source>
</reference>
<dbReference type="PIRSF" id="PIRSF029730">
    <property type="entry name" value="UCP029730"/>
    <property type="match status" value="1"/>
</dbReference>
<gene>
    <name evidence="1" type="ORF">HYQ43_22740</name>
</gene>
<evidence type="ECO:0000313" key="1">
    <source>
        <dbReference type="EMBL" id="QLH17044.1"/>
    </source>
</evidence>
<keyword evidence="1" id="KW-0614">Plasmid</keyword>
<dbReference type="Proteomes" id="UP000509322">
    <property type="component" value="Plasmid unnamed2"/>
</dbReference>
<organism evidence="1 2">
    <name type="scientific">Paracoccus pantotrophus</name>
    <name type="common">Thiosphaera pantotropha</name>
    <dbReference type="NCBI Taxonomy" id="82367"/>
    <lineage>
        <taxon>Bacteria</taxon>
        <taxon>Pseudomonadati</taxon>
        <taxon>Pseudomonadota</taxon>
        <taxon>Alphaproteobacteria</taxon>
        <taxon>Rhodobacterales</taxon>
        <taxon>Paracoccaceae</taxon>
        <taxon>Paracoccus</taxon>
    </lineage>
</organism>
<name>A0A7H9C0A9_PARPN</name>
<geneLocation type="plasmid" evidence="1 2">
    <name>unnamed2</name>
</geneLocation>
<dbReference type="InterPro" id="IPR011227">
    <property type="entry name" value="UCP029730"/>
</dbReference>
<keyword evidence="1" id="KW-0378">Hydrolase</keyword>
<sequence>MELLETSVEPLNTILNADEGSPVAVERSEGQSPVLLICEHASKMIPRSLGDLGLSEELRSGHIAWDPGALDVSLFLSQELDACLIHQRFSRLAYDCNRPPEADSAIPKQSETFEIPGNISASAEEKQARVDGIYRPFQAAVAQEIVRRKATGQPTVLVTLHSFTPVFKGVRRDTEIGILHDTDARLAERLISSLDRGSGFVVRRNDPYGPEDGVTHTLIEHGVRNGLQNVMVEVRNDLLADETSKERVEQHLLRAIIESLSAKEIA</sequence>
<dbReference type="GO" id="GO:0016787">
    <property type="term" value="F:hydrolase activity"/>
    <property type="evidence" value="ECO:0007669"/>
    <property type="project" value="UniProtKB-KW"/>
</dbReference>
<dbReference type="SUPFAM" id="SSF53187">
    <property type="entry name" value="Zn-dependent exopeptidases"/>
    <property type="match status" value="1"/>
</dbReference>
<protein>
    <submittedName>
        <fullName evidence="1">N-formylglutamate amidohydrolase</fullName>
    </submittedName>
</protein>
<dbReference type="RefSeq" id="WP_179922373.1">
    <property type="nucleotide sequence ID" value="NZ_CP058692.1"/>
</dbReference>
<dbReference type="Pfam" id="PF05013">
    <property type="entry name" value="FGase"/>
    <property type="match status" value="1"/>
</dbReference>
<dbReference type="AlphaFoldDB" id="A0A7H9C0A9"/>
<evidence type="ECO:0000313" key="2">
    <source>
        <dbReference type="Proteomes" id="UP000509322"/>
    </source>
</evidence>
<proteinExistence type="predicted"/>
<accession>A0A7H9C0A9</accession>
<dbReference type="EMBL" id="CP058692">
    <property type="protein sequence ID" value="QLH17044.1"/>
    <property type="molecule type" value="Genomic_DNA"/>
</dbReference>
<dbReference type="Gene3D" id="3.40.630.40">
    <property type="entry name" value="Zn-dependent exopeptidases"/>
    <property type="match status" value="1"/>
</dbReference>
<dbReference type="InterPro" id="IPR007709">
    <property type="entry name" value="N-FG_amidohydro"/>
</dbReference>